<feature type="compositionally biased region" description="Low complexity" evidence="1">
    <location>
        <begin position="246"/>
        <end position="257"/>
    </location>
</feature>
<feature type="compositionally biased region" description="Acidic residues" evidence="1">
    <location>
        <begin position="54"/>
        <end position="72"/>
    </location>
</feature>
<dbReference type="AlphaFoldDB" id="A0A2P4Y2X0"/>
<protein>
    <submittedName>
        <fullName evidence="2">Uncharacterized protein</fullName>
    </submittedName>
</protein>
<evidence type="ECO:0000313" key="2">
    <source>
        <dbReference type="EMBL" id="POM72156.1"/>
    </source>
</evidence>
<sequence>MAAPSPAPLEPQDLLRRQDRPHQLRLRPGSSLPPSPPPKDPPATARALAASTAAEDDPSDSSDDDGGQDDDAAAPVPRQDPANVGYPPGRAADMLPAGGVATATKDGAPAAAAAADEHHRAPDDVADATPGKTSAATPAKDPANAVRSPGRAGGMLADGDASTPAATAQVSAAAVAAAAHRIAAVTAAQAPPSGHAAVEHHARAEPYQDQDFQARARAELQDSDATSRSGRYTFGGDEAKTEDSDAVTAQLKAAQAAPGPRNEDRTPNIGSLDPVLAV</sequence>
<gene>
    <name evidence="2" type="ORF">PHPALM_11179</name>
</gene>
<feature type="region of interest" description="Disordered" evidence="1">
    <location>
        <begin position="186"/>
        <end position="278"/>
    </location>
</feature>
<feature type="compositionally biased region" description="Basic and acidic residues" evidence="1">
    <location>
        <begin position="197"/>
        <end position="220"/>
    </location>
</feature>
<dbReference type="EMBL" id="NCKW01006173">
    <property type="protein sequence ID" value="POM72156.1"/>
    <property type="molecule type" value="Genomic_DNA"/>
</dbReference>
<accession>A0A2P4Y2X0</accession>
<evidence type="ECO:0000256" key="1">
    <source>
        <dbReference type="SAM" id="MobiDB-lite"/>
    </source>
</evidence>
<keyword evidence="3" id="KW-1185">Reference proteome</keyword>
<evidence type="ECO:0000313" key="3">
    <source>
        <dbReference type="Proteomes" id="UP000237271"/>
    </source>
</evidence>
<feature type="compositionally biased region" description="Pro residues" evidence="1">
    <location>
        <begin position="31"/>
        <end position="41"/>
    </location>
</feature>
<feature type="region of interest" description="Disordered" evidence="1">
    <location>
        <begin position="1"/>
        <end position="169"/>
    </location>
</feature>
<feature type="compositionally biased region" description="Low complexity" evidence="1">
    <location>
        <begin position="101"/>
        <end position="114"/>
    </location>
</feature>
<feature type="non-terminal residue" evidence="2">
    <location>
        <position position="278"/>
    </location>
</feature>
<proteinExistence type="predicted"/>
<organism evidence="2 3">
    <name type="scientific">Phytophthora palmivora</name>
    <dbReference type="NCBI Taxonomy" id="4796"/>
    <lineage>
        <taxon>Eukaryota</taxon>
        <taxon>Sar</taxon>
        <taxon>Stramenopiles</taxon>
        <taxon>Oomycota</taxon>
        <taxon>Peronosporomycetes</taxon>
        <taxon>Peronosporales</taxon>
        <taxon>Peronosporaceae</taxon>
        <taxon>Phytophthora</taxon>
    </lineage>
</organism>
<comment type="caution">
    <text evidence="2">The sequence shown here is derived from an EMBL/GenBank/DDBJ whole genome shotgun (WGS) entry which is preliminary data.</text>
</comment>
<feature type="compositionally biased region" description="Low complexity" evidence="1">
    <location>
        <begin position="42"/>
        <end position="53"/>
    </location>
</feature>
<name>A0A2P4Y2X0_9STRA</name>
<feature type="compositionally biased region" description="Basic and acidic residues" evidence="1">
    <location>
        <begin position="13"/>
        <end position="22"/>
    </location>
</feature>
<dbReference type="Proteomes" id="UP000237271">
    <property type="component" value="Unassembled WGS sequence"/>
</dbReference>
<reference evidence="2 3" key="1">
    <citation type="journal article" date="2017" name="Genome Biol. Evol.">
        <title>Phytophthora megakarya and P. palmivora, closely related causal agents of cacao black pod rot, underwent increases in genome sizes and gene numbers by different mechanisms.</title>
        <authorList>
            <person name="Ali S.S."/>
            <person name="Shao J."/>
            <person name="Lary D.J."/>
            <person name="Kronmiller B."/>
            <person name="Shen D."/>
            <person name="Strem M.D."/>
            <person name="Amoako-Attah I."/>
            <person name="Akrofi A.Y."/>
            <person name="Begoude B.A."/>
            <person name="Ten Hoopen G.M."/>
            <person name="Coulibaly K."/>
            <person name="Kebe B.I."/>
            <person name="Melnick R.L."/>
            <person name="Guiltinan M.J."/>
            <person name="Tyler B.M."/>
            <person name="Meinhardt L.W."/>
            <person name="Bailey B.A."/>
        </authorList>
    </citation>
    <scope>NUCLEOTIDE SEQUENCE [LARGE SCALE GENOMIC DNA]</scope>
    <source>
        <strain evidence="3">sbr112.9</strain>
    </source>
</reference>